<organism evidence="2 4">
    <name type="scientific">Methylacidiphilum kamchatkense Kam1</name>
    <dbReference type="NCBI Taxonomy" id="1202785"/>
    <lineage>
        <taxon>Bacteria</taxon>
        <taxon>Pseudomonadati</taxon>
        <taxon>Verrucomicrobiota</taxon>
        <taxon>Methylacidiphilae</taxon>
        <taxon>Methylacidiphilales</taxon>
        <taxon>Methylacidiphilaceae</taxon>
        <taxon>Methylacidiphilum (ex Ratnadevi et al. 2023)</taxon>
    </lineage>
</organism>
<protein>
    <recommendedName>
        <fullName evidence="5">PIN domain-containing protein</fullName>
    </recommendedName>
</protein>
<sequence length="375" mass="43099">MLIRPKYVLLDSAAWIDLAYQTHSKESQRILDLFRDKRFIPWLCSDQLYELAKYSEKSKREELRIFESLDRVAFPPELPHRPIVPGLVCFVHLEEALALMKNPEFGLWDVVESVKPYAVGCMDTGGELLKTAERLLKSPEFLSFVESANLVLECLSRKARKKLRALKESRMGGLQFELGDLNVYFRNKMAAIFHECCTSKLHAEQLAKLTWLRYLPKEFRDALEGIKLGSSDSWNKFEKKLFGVNGQSDEEILRRAMYSGFLDDLDKVADKEPGSLRESLSERGDDFPGWLIIWELTQRATAGGQGAKGSDVVDKRLASMAFYLDAVQVDKRTYEYLRQASKADGHIGRVFQKVFEKVFVYKNLAELYDALVERL</sequence>
<evidence type="ECO:0000313" key="3">
    <source>
        <dbReference type="Proteomes" id="UP000031594"/>
    </source>
</evidence>
<dbReference type="KEGG" id="mkc:kam1_243"/>
<reference evidence="4" key="3">
    <citation type="submission" date="2019-03" db="EMBL/GenBank/DDBJ databases">
        <title>Complete genome of Methylacidiphilum kamchatkense Kam1.</title>
        <authorList>
            <person name="Kruse T."/>
            <person name="Murarilal Ratnadevi C."/>
            <person name="Erikstad H.-A."/>
            <person name="Birkeland N.-K."/>
        </authorList>
    </citation>
    <scope>NUCLEOTIDE SEQUENCE [LARGE SCALE GENOMIC DNA]</scope>
    <source>
        <strain evidence="4">kam1</strain>
    </source>
</reference>
<name>A0A0C1V2C8_9BACT</name>
<dbReference type="EMBL" id="JQNX01000011">
    <property type="protein sequence ID" value="KIE57790.1"/>
    <property type="molecule type" value="Genomic_DNA"/>
</dbReference>
<dbReference type="Proteomes" id="UP000315925">
    <property type="component" value="Chromosome"/>
</dbReference>
<dbReference type="OrthoDB" id="196744at2"/>
<accession>A0A0C1V2C8</accession>
<dbReference type="Proteomes" id="UP000031594">
    <property type="component" value="Unassembled WGS sequence"/>
</dbReference>
<dbReference type="RefSeq" id="WP_039722245.1">
    <property type="nucleotide sequence ID" value="NZ_CP037899.1"/>
</dbReference>
<evidence type="ECO:0000313" key="1">
    <source>
        <dbReference type="EMBL" id="KIE57790.1"/>
    </source>
</evidence>
<reference evidence="1 3" key="1">
    <citation type="submission" date="2014-08" db="EMBL/GenBank/DDBJ databases">
        <title>Methylacidiphilum kamchatkense strain Kam1 draft genome sequence.</title>
        <authorList>
            <person name="Birkeland N.-K."/>
            <person name="Erikstad H.A."/>
        </authorList>
    </citation>
    <scope>NUCLEOTIDE SEQUENCE [LARGE SCALE GENOMIC DNA]</scope>
    <source>
        <strain evidence="1 3">Kam1</strain>
    </source>
</reference>
<keyword evidence="3" id="KW-1185">Reference proteome</keyword>
<dbReference type="AlphaFoldDB" id="A0A0C1V2C8"/>
<reference evidence="2" key="2">
    <citation type="journal article" date="2019" name="BMC Genomics">
        <title>Complete genome sequence analysis of the thermoacidophilic verrucomicrobial methanotroph 'Candidatus Methylacidiphilum kamchatkense' strain Kam1 and comparison with its closest relatives.</title>
        <authorList>
            <person name="Kruse T."/>
            <person name="Ratnadevi C.M."/>
            <person name="Erikstad H.A."/>
            <person name="Birkeland N.K."/>
        </authorList>
    </citation>
    <scope>NUCLEOTIDE SEQUENCE</scope>
    <source>
        <strain evidence="2">Kam1</strain>
    </source>
</reference>
<evidence type="ECO:0000313" key="4">
    <source>
        <dbReference type="Proteomes" id="UP000315925"/>
    </source>
</evidence>
<proteinExistence type="predicted"/>
<evidence type="ECO:0000313" key="2">
    <source>
        <dbReference type="EMBL" id="QDQ41498.1"/>
    </source>
</evidence>
<gene>
    <name evidence="1" type="ORF">A946_11185</name>
    <name evidence="2" type="ORF">kam1_243</name>
</gene>
<evidence type="ECO:0008006" key="5">
    <source>
        <dbReference type="Google" id="ProtNLM"/>
    </source>
</evidence>
<dbReference type="EMBL" id="CP037899">
    <property type="protein sequence ID" value="QDQ41498.1"/>
    <property type="molecule type" value="Genomic_DNA"/>
</dbReference>